<dbReference type="InterPro" id="IPR035952">
    <property type="entry name" value="Rhomboid-like_sf"/>
</dbReference>
<keyword evidence="3 5" id="KW-1133">Transmembrane helix</keyword>
<accession>A0ABT9HU27</accession>
<feature type="transmembrane region" description="Helical" evidence="5">
    <location>
        <begin position="172"/>
        <end position="192"/>
    </location>
</feature>
<keyword evidence="2 5" id="KW-0812">Transmembrane</keyword>
<dbReference type="EC" id="3.4.21.-" evidence="7"/>
<dbReference type="InterPro" id="IPR022764">
    <property type="entry name" value="Peptidase_S54_rhomboid_dom"/>
</dbReference>
<gene>
    <name evidence="7" type="primary">rrtA</name>
    <name evidence="7" type="ORF">ORJ04_01485</name>
</gene>
<sequence>MSLPVQIPLMKPVVPYFLLAATMLLLALLPGSWQATLYFDHLGIDKGQYWRLITGHLLHSNYWHLLMNSAGLAMVMLLHGRYFSYGQLALQWLLCGLAISAGLYFFSIDIQIYVGLSGLLHSMLILGAIKDIQLNMTTGWLLLLGIIGKVSWEQWQGPDAELAQLINANVAIDAHLYGVISGLLFCLARWCVCRVKTAQAR</sequence>
<reference evidence="7 8" key="1">
    <citation type="submission" date="2022-11" db="EMBL/GenBank/DDBJ databases">
        <title>Viruses from the air-sea interface of a natural surface slick.</title>
        <authorList>
            <person name="Rahlff J."/>
            <person name="Holmfeldt K."/>
        </authorList>
    </citation>
    <scope>NUCLEOTIDE SEQUENCE [LARGE SCALE GENOMIC DNA]</scope>
    <source>
        <strain evidence="7 8">SMS4</strain>
    </source>
</reference>
<organism evidence="7 8">
    <name type="scientific">Rheinheimera baltica</name>
    <dbReference type="NCBI Taxonomy" id="67576"/>
    <lineage>
        <taxon>Bacteria</taxon>
        <taxon>Pseudomonadati</taxon>
        <taxon>Pseudomonadota</taxon>
        <taxon>Gammaproteobacteria</taxon>
        <taxon>Chromatiales</taxon>
        <taxon>Chromatiaceae</taxon>
        <taxon>Rheinheimera</taxon>
    </lineage>
</organism>
<evidence type="ECO:0000313" key="8">
    <source>
        <dbReference type="Proteomes" id="UP001231109"/>
    </source>
</evidence>
<evidence type="ECO:0000256" key="5">
    <source>
        <dbReference type="SAM" id="Phobius"/>
    </source>
</evidence>
<dbReference type="SUPFAM" id="SSF144091">
    <property type="entry name" value="Rhomboid-like"/>
    <property type="match status" value="1"/>
</dbReference>
<feature type="domain" description="Peptidase S54 rhomboid" evidence="6">
    <location>
        <begin position="46"/>
        <end position="186"/>
    </location>
</feature>
<evidence type="ECO:0000256" key="2">
    <source>
        <dbReference type="ARBA" id="ARBA00022692"/>
    </source>
</evidence>
<feature type="transmembrane region" description="Helical" evidence="5">
    <location>
        <begin position="85"/>
        <end position="106"/>
    </location>
</feature>
<keyword evidence="8" id="KW-1185">Reference proteome</keyword>
<evidence type="ECO:0000313" key="7">
    <source>
        <dbReference type="EMBL" id="MDP5134621.1"/>
    </source>
</evidence>
<dbReference type="GO" id="GO:0016787">
    <property type="term" value="F:hydrolase activity"/>
    <property type="evidence" value="ECO:0007669"/>
    <property type="project" value="UniProtKB-KW"/>
</dbReference>
<dbReference type="InterPro" id="IPR023826">
    <property type="entry name" value="Rhom-like_SP_proteobac"/>
</dbReference>
<feature type="transmembrane region" description="Helical" evidence="5">
    <location>
        <begin position="58"/>
        <end position="78"/>
    </location>
</feature>
<dbReference type="Gene3D" id="1.20.1540.10">
    <property type="entry name" value="Rhomboid-like"/>
    <property type="match status" value="1"/>
</dbReference>
<evidence type="ECO:0000256" key="1">
    <source>
        <dbReference type="ARBA" id="ARBA00004141"/>
    </source>
</evidence>
<evidence type="ECO:0000256" key="3">
    <source>
        <dbReference type="ARBA" id="ARBA00022989"/>
    </source>
</evidence>
<evidence type="ECO:0000256" key="4">
    <source>
        <dbReference type="ARBA" id="ARBA00023136"/>
    </source>
</evidence>
<comment type="caution">
    <text evidence="7">The sequence shown here is derived from an EMBL/GenBank/DDBJ whole genome shotgun (WGS) entry which is preliminary data.</text>
</comment>
<keyword evidence="7" id="KW-0378">Hydrolase</keyword>
<comment type="subcellular location">
    <subcellularLocation>
        <location evidence="1">Membrane</location>
        <topology evidence="1">Multi-pass membrane protein</topology>
    </subcellularLocation>
</comment>
<dbReference type="EMBL" id="JAPJDZ010000002">
    <property type="protein sequence ID" value="MDP5134621.1"/>
    <property type="molecule type" value="Genomic_DNA"/>
</dbReference>
<name>A0ABT9HU27_9GAMM</name>
<keyword evidence="4 5" id="KW-0472">Membrane</keyword>
<protein>
    <submittedName>
        <fullName evidence="7">Rhombosortase</fullName>
        <ecNumber evidence="7">3.4.21.-</ecNumber>
    </submittedName>
</protein>
<proteinExistence type="predicted"/>
<evidence type="ECO:0000259" key="6">
    <source>
        <dbReference type="Pfam" id="PF01694"/>
    </source>
</evidence>
<dbReference type="Proteomes" id="UP001231109">
    <property type="component" value="Unassembled WGS sequence"/>
</dbReference>
<dbReference type="Pfam" id="PF01694">
    <property type="entry name" value="Rhomboid"/>
    <property type="match status" value="1"/>
</dbReference>
<dbReference type="NCBIfam" id="TIGR03902">
    <property type="entry name" value="rhom_GG_sort"/>
    <property type="match status" value="1"/>
</dbReference>